<dbReference type="eggNOG" id="ENOG502SDCQ">
    <property type="taxonomic scope" value="Eukaryota"/>
</dbReference>
<dbReference type="KEGG" id="tad:TRIADDRAFT_34660"/>
<keyword evidence="4" id="KW-1185">Reference proteome</keyword>
<dbReference type="HOGENOM" id="CLU_175689_0_0_1"/>
<evidence type="ECO:0000313" key="2">
    <source>
        <dbReference type="EMBL" id="EDV19113.1"/>
    </source>
</evidence>
<dbReference type="KEGG" id="tad:TRIADDRAFT_33834"/>
<dbReference type="EMBL" id="DS985630">
    <property type="protein sequence ID" value="EDV18768.1"/>
    <property type="molecule type" value="Genomic_DNA"/>
</dbReference>
<dbReference type="Proteomes" id="UP000009022">
    <property type="component" value="Unassembled WGS sequence"/>
</dbReference>
<proteinExistence type="predicted"/>
<evidence type="ECO:0000313" key="4">
    <source>
        <dbReference type="Proteomes" id="UP000009022"/>
    </source>
</evidence>
<reference evidence="3 4" key="1">
    <citation type="journal article" date="2008" name="Nature">
        <title>The Trichoplax genome and the nature of placozoans.</title>
        <authorList>
            <person name="Srivastava M."/>
            <person name="Begovic E."/>
            <person name="Chapman J."/>
            <person name="Putnam N.H."/>
            <person name="Hellsten U."/>
            <person name="Kawashima T."/>
            <person name="Kuo A."/>
            <person name="Mitros T."/>
            <person name="Salamov A."/>
            <person name="Carpenter M.L."/>
            <person name="Signorovitch A.Y."/>
            <person name="Moreno M.A."/>
            <person name="Kamm K."/>
            <person name="Grimwood J."/>
            <person name="Schmutz J."/>
            <person name="Shapiro H."/>
            <person name="Grigoriev I.V."/>
            <person name="Buss L.W."/>
            <person name="Schierwater B."/>
            <person name="Dellaporta S.L."/>
            <person name="Rokhsar D.S."/>
        </authorList>
    </citation>
    <scope>NUCLEOTIDE SEQUENCE [LARGE SCALE GENOMIC DNA]</scope>
    <source>
        <strain evidence="3 4">Grell-BS-1999</strain>
    </source>
</reference>
<dbReference type="EMBL" id="DS985278">
    <property type="protein sequence ID" value="EDV19241.1"/>
    <property type="molecule type" value="Genomic_DNA"/>
</dbReference>
<dbReference type="OrthoDB" id="2437458at2759"/>
<name>B3SDB9_TRIAD</name>
<dbReference type="AlphaFoldDB" id="B3SDB9"/>
<accession>B3SDB9</accession>
<evidence type="ECO:0000313" key="1">
    <source>
        <dbReference type="EMBL" id="EDV18768.1"/>
    </source>
</evidence>
<dbReference type="PANTHER" id="PTHR33205">
    <property type="entry name" value="TRANSMEMBRANE PROTEIN"/>
    <property type="match status" value="1"/>
</dbReference>
<dbReference type="PANTHER" id="PTHR33205:SF1">
    <property type="entry name" value="TRANSMEMBRANE PROTEIN"/>
    <property type="match status" value="1"/>
</dbReference>
<dbReference type="KEGG" id="tad:TRIADDRAFT_34155"/>
<dbReference type="EMBL" id="DS985288">
    <property type="protein sequence ID" value="EDV19113.1"/>
    <property type="molecule type" value="Genomic_DNA"/>
</dbReference>
<protein>
    <submittedName>
        <fullName evidence="3">Uncharacterized protein</fullName>
    </submittedName>
</protein>
<evidence type="ECO:0000313" key="3">
    <source>
        <dbReference type="EMBL" id="EDV19241.1"/>
    </source>
</evidence>
<dbReference type="AntiFam" id="ANF00034">
    <property type="entry name" value="Antisense to 5.8S rRNA"/>
</dbReference>
<dbReference type="InParanoid" id="B3SDB9"/>
<gene>
    <name evidence="3" type="ORF">TRIADDRAFT_33834</name>
    <name evidence="2" type="ORF">TRIADDRAFT_34155</name>
    <name evidence="1" type="ORF">TRIADDRAFT_34660</name>
</gene>
<sequence>MLPRNPDSAICVQRFDDSLNFAIRTTYRTLLRSSSIREPRDPPLKVVSYLIFPSIKTAFHTKIVLKCVHTQIKALQQRSGPASYLHLCK</sequence>
<organism evidence="4">
    <name type="scientific">Trichoplax adhaerens</name>
    <name type="common">Trichoplax reptans</name>
    <dbReference type="NCBI Taxonomy" id="10228"/>
    <lineage>
        <taxon>Eukaryota</taxon>
        <taxon>Metazoa</taxon>
        <taxon>Placozoa</taxon>
        <taxon>Uniplacotomia</taxon>
        <taxon>Trichoplacea</taxon>
        <taxon>Trichoplacidae</taxon>
        <taxon>Trichoplax</taxon>
    </lineage>
</organism>